<keyword evidence="2" id="KW-1185">Reference proteome</keyword>
<dbReference type="AlphaFoldDB" id="A0A9Q0U7B0"/>
<reference evidence="1" key="2">
    <citation type="journal article" date="2023" name="Int. J. Mol. Sci.">
        <title>De Novo Assembly and Annotation of 11 Diverse Shrub Willow (Salix) Genomes Reveals Novel Gene Organization in Sex-Linked Regions.</title>
        <authorList>
            <person name="Hyden B."/>
            <person name="Feng K."/>
            <person name="Yates T.B."/>
            <person name="Jawdy S."/>
            <person name="Cereghino C."/>
            <person name="Smart L.B."/>
            <person name="Muchero W."/>
        </authorList>
    </citation>
    <scope>NUCLEOTIDE SEQUENCE [LARGE SCALE GENOMIC DNA]</scope>
    <source>
        <tissue evidence="1">Shoot tip</tissue>
    </source>
</reference>
<evidence type="ECO:0008006" key="3">
    <source>
        <dbReference type="Google" id="ProtNLM"/>
    </source>
</evidence>
<organism evidence="1 2">
    <name type="scientific">Salix viminalis</name>
    <name type="common">Common osier</name>
    <name type="synonym">Basket willow</name>
    <dbReference type="NCBI Taxonomy" id="40686"/>
    <lineage>
        <taxon>Eukaryota</taxon>
        <taxon>Viridiplantae</taxon>
        <taxon>Streptophyta</taxon>
        <taxon>Embryophyta</taxon>
        <taxon>Tracheophyta</taxon>
        <taxon>Spermatophyta</taxon>
        <taxon>Magnoliopsida</taxon>
        <taxon>eudicotyledons</taxon>
        <taxon>Gunneridae</taxon>
        <taxon>Pentapetalae</taxon>
        <taxon>rosids</taxon>
        <taxon>fabids</taxon>
        <taxon>Malpighiales</taxon>
        <taxon>Salicaceae</taxon>
        <taxon>Saliceae</taxon>
        <taxon>Salix</taxon>
    </lineage>
</organism>
<proteinExistence type="predicted"/>
<name>A0A9Q0U7B0_SALVM</name>
<reference evidence="1" key="1">
    <citation type="submission" date="2022-11" db="EMBL/GenBank/DDBJ databases">
        <authorList>
            <person name="Hyden B.L."/>
            <person name="Feng K."/>
            <person name="Yates T."/>
            <person name="Jawdy S."/>
            <person name="Smart L.B."/>
            <person name="Muchero W."/>
        </authorList>
    </citation>
    <scope>NUCLEOTIDE SEQUENCE</scope>
    <source>
        <tissue evidence="1">Shoot tip</tissue>
    </source>
</reference>
<dbReference type="SUPFAM" id="SSF56219">
    <property type="entry name" value="DNase I-like"/>
    <property type="match status" value="1"/>
</dbReference>
<protein>
    <recommendedName>
        <fullName evidence="3">Endonuclease/exonuclease/phosphatase domain-containing protein</fullName>
    </recommendedName>
</protein>
<dbReference type="Gene3D" id="3.60.10.10">
    <property type="entry name" value="Endonuclease/exonuclease/phosphatase"/>
    <property type="match status" value="1"/>
</dbReference>
<dbReference type="EMBL" id="JAPFFL010000005">
    <property type="protein sequence ID" value="KAJ6724733.1"/>
    <property type="molecule type" value="Genomic_DNA"/>
</dbReference>
<comment type="caution">
    <text evidence="1">The sequence shown here is derived from an EMBL/GenBank/DDBJ whole genome shotgun (WGS) entry which is preliminary data.</text>
</comment>
<dbReference type="PANTHER" id="PTHR33710">
    <property type="entry name" value="BNAC02G09200D PROTEIN"/>
    <property type="match status" value="1"/>
</dbReference>
<gene>
    <name evidence="1" type="ORF">OIU85_022631</name>
</gene>
<dbReference type="OrthoDB" id="851867at2759"/>
<dbReference type="Proteomes" id="UP001151529">
    <property type="component" value="Chromosome 11"/>
</dbReference>
<evidence type="ECO:0000313" key="1">
    <source>
        <dbReference type="EMBL" id="KAJ6724733.1"/>
    </source>
</evidence>
<accession>A0A9Q0U7B0</accession>
<sequence length="236" mass="27439">MAVIMSKVLPQRWEVLTNIGDHSNGRIVVGWDASKFQLRYLESSAQWLTCELLNHPSHSGMKLTFVYGFNTYAERTDLWDYMQRDSESNKEIPWAILGDFNAILRPGDRSGGAIDWQLHHEEFPNCINRCSLQQVPYNGIRLSWHNGQNGTNTIMKKLDWVFGNLALFNRWPAIRALFLPRQYSDHSAMVLQMGARDTRAKSAFKFLNQWAEHGDFQDIVQRSCIISPYLSLRRFR</sequence>
<dbReference type="PANTHER" id="PTHR33710:SF71">
    <property type="entry name" value="ENDONUCLEASE_EXONUCLEASE_PHOSPHATASE DOMAIN-CONTAINING PROTEIN"/>
    <property type="match status" value="1"/>
</dbReference>
<dbReference type="InterPro" id="IPR036691">
    <property type="entry name" value="Endo/exonu/phosph_ase_sf"/>
</dbReference>
<evidence type="ECO:0000313" key="2">
    <source>
        <dbReference type="Proteomes" id="UP001151529"/>
    </source>
</evidence>